<sequence length="146" mass="16820">MQLTLCGRVANRISSDFPCSCAAQAQPCPIASLSVLVPESCRLAVMGGHQRFFHPNWFSRYIWGIIASVNLGGFLADQQYGVDRSKNPNIMWPWWHEIMRKKEKGEIPMDMPGYMLAKFRNESEERWTAERSHEFEEYLSTMGAEE</sequence>
<name>A0A812QJK2_9DINO</name>
<dbReference type="OrthoDB" id="405948at2759"/>
<dbReference type="AlphaFoldDB" id="A0A812QJK2"/>
<reference evidence="1" key="1">
    <citation type="submission" date="2021-02" db="EMBL/GenBank/DDBJ databases">
        <authorList>
            <person name="Dougan E. K."/>
            <person name="Rhodes N."/>
            <person name="Thang M."/>
            <person name="Chan C."/>
        </authorList>
    </citation>
    <scope>NUCLEOTIDE SEQUENCE</scope>
</reference>
<dbReference type="EMBL" id="CAJNJA010016672">
    <property type="protein sequence ID" value="CAE7385621.1"/>
    <property type="molecule type" value="Genomic_DNA"/>
</dbReference>
<keyword evidence="2" id="KW-1185">Reference proteome</keyword>
<proteinExistence type="predicted"/>
<dbReference type="Proteomes" id="UP000601435">
    <property type="component" value="Unassembled WGS sequence"/>
</dbReference>
<accession>A0A812QJK2</accession>
<evidence type="ECO:0000313" key="2">
    <source>
        <dbReference type="Proteomes" id="UP000601435"/>
    </source>
</evidence>
<evidence type="ECO:0000313" key="1">
    <source>
        <dbReference type="EMBL" id="CAE7385621.1"/>
    </source>
</evidence>
<gene>
    <name evidence="1" type="ORF">SNEC2469_LOCUS10447</name>
</gene>
<protein>
    <submittedName>
        <fullName evidence="1">Uncharacterized protein</fullName>
    </submittedName>
</protein>
<comment type="caution">
    <text evidence="1">The sequence shown here is derived from an EMBL/GenBank/DDBJ whole genome shotgun (WGS) entry which is preliminary data.</text>
</comment>
<organism evidence="1 2">
    <name type="scientific">Symbiodinium necroappetens</name>
    <dbReference type="NCBI Taxonomy" id="1628268"/>
    <lineage>
        <taxon>Eukaryota</taxon>
        <taxon>Sar</taxon>
        <taxon>Alveolata</taxon>
        <taxon>Dinophyceae</taxon>
        <taxon>Suessiales</taxon>
        <taxon>Symbiodiniaceae</taxon>
        <taxon>Symbiodinium</taxon>
    </lineage>
</organism>